<dbReference type="FunCoup" id="B3MAK7">
    <property type="interactions" value="26"/>
</dbReference>
<gene>
    <name evidence="8" type="primary">Dana\GF23490</name>
    <name evidence="8" type="synonym">dana_GLEANR_8283</name>
    <name evidence="8" type="ORF">GF23490</name>
</gene>
<dbReference type="AlphaFoldDB" id="B3MAK7"/>
<keyword evidence="6" id="KW-0472">Membrane</keyword>
<dbReference type="GO" id="GO:0036503">
    <property type="term" value="P:ERAD pathway"/>
    <property type="evidence" value="ECO:0007669"/>
    <property type="project" value="TreeGrafter"/>
</dbReference>
<keyword evidence="9" id="KW-1185">Reference proteome</keyword>
<protein>
    <recommendedName>
        <fullName evidence="2">DnaJ homolog subfamily B member 9</fullName>
    </recommendedName>
    <alternativeName>
        <fullName evidence="3">Endoplasmic reticulum DNA J domain-containing protein 4</fullName>
    </alternativeName>
</protein>
<dbReference type="OMA" id="GLKCDDE"/>
<dbReference type="OrthoDB" id="552049at2759"/>
<dbReference type="GO" id="GO:0005783">
    <property type="term" value="C:endoplasmic reticulum"/>
    <property type="evidence" value="ECO:0007669"/>
    <property type="project" value="TreeGrafter"/>
</dbReference>
<evidence type="ECO:0000256" key="1">
    <source>
        <dbReference type="ARBA" id="ARBA00023186"/>
    </source>
</evidence>
<evidence type="ECO:0000259" key="7">
    <source>
        <dbReference type="PROSITE" id="PS50076"/>
    </source>
</evidence>
<dbReference type="Pfam" id="PF00226">
    <property type="entry name" value="DnaJ"/>
    <property type="match status" value="1"/>
</dbReference>
<dbReference type="InterPro" id="IPR001623">
    <property type="entry name" value="DnaJ_domain"/>
</dbReference>
<dbReference type="STRING" id="7217.B3MAK7"/>
<dbReference type="PANTHER" id="PTHR44360:SF1">
    <property type="entry name" value="DNAJ HOMOLOG SUBFAMILY B MEMBER 9"/>
    <property type="match status" value="1"/>
</dbReference>
<keyword evidence="1" id="KW-0143">Chaperone</keyword>
<dbReference type="InParanoid" id="B3MAK7"/>
<dbReference type="GO" id="GO:0051087">
    <property type="term" value="F:protein-folding chaperone binding"/>
    <property type="evidence" value="ECO:0007669"/>
    <property type="project" value="TreeGrafter"/>
</dbReference>
<evidence type="ECO:0000256" key="4">
    <source>
        <dbReference type="ARBA" id="ARBA00045428"/>
    </source>
</evidence>
<dbReference type="PROSITE" id="PS00636">
    <property type="entry name" value="DNAJ_1"/>
    <property type="match status" value="1"/>
</dbReference>
<dbReference type="KEGG" id="dan:6506131"/>
<feature type="transmembrane region" description="Helical" evidence="6">
    <location>
        <begin position="90"/>
        <end position="108"/>
    </location>
</feature>
<evidence type="ECO:0000256" key="6">
    <source>
        <dbReference type="SAM" id="Phobius"/>
    </source>
</evidence>
<evidence type="ECO:0000256" key="3">
    <source>
        <dbReference type="ARBA" id="ARBA00041533"/>
    </source>
</evidence>
<dbReference type="FunFam" id="1.10.287.110:FF:000175">
    <property type="entry name" value="GM22099"/>
    <property type="match status" value="1"/>
</dbReference>
<proteinExistence type="predicted"/>
<dbReference type="Gene3D" id="1.10.287.110">
    <property type="entry name" value="DnaJ domain"/>
    <property type="match status" value="1"/>
</dbReference>
<dbReference type="InterPro" id="IPR051948">
    <property type="entry name" value="Hsp70_co-chaperone_J-domain"/>
</dbReference>
<dbReference type="GO" id="GO:0051787">
    <property type="term" value="F:misfolded protein binding"/>
    <property type="evidence" value="ECO:0007669"/>
    <property type="project" value="TreeGrafter"/>
</dbReference>
<comment type="function">
    <text evidence="4">Co-chaperone for Hsp70 protein HSPA5/BiP that acts as a key repressor of the ERN1/IRE1-mediated unfolded protein response (UPR). J domain-containing co-chaperones stimulate the ATPase activity of Hsp70 proteins and are required for efficient substrate recognition by Hsp70 proteins. In the unstressed endoplasmic reticulum, interacts with the luminal region of ERN1/IRE1 and selectively recruits HSPA5/BiP: HSPA5/BiP disrupts the dimerization of the active ERN1/IRE1 luminal region, thereby inactivating ERN1/IRE1. Also involved in endoplasmic reticulum-associated degradation (ERAD) of misfolded proteins. Required for survival of B-cell progenitors and normal antibody production.</text>
</comment>
<dbReference type="PhylomeDB" id="B3MAK7"/>
<keyword evidence="6" id="KW-1133">Transmembrane helix</keyword>
<feature type="domain" description="J" evidence="7">
    <location>
        <begin position="4"/>
        <end position="68"/>
    </location>
</feature>
<dbReference type="PRINTS" id="PR00625">
    <property type="entry name" value="JDOMAIN"/>
</dbReference>
<evidence type="ECO:0000256" key="2">
    <source>
        <dbReference type="ARBA" id="ARBA00040158"/>
    </source>
</evidence>
<keyword evidence="6" id="KW-0812">Transmembrane</keyword>
<dbReference type="SUPFAM" id="SSF46565">
    <property type="entry name" value="Chaperone J-domain"/>
    <property type="match status" value="1"/>
</dbReference>
<dbReference type="Proteomes" id="UP000007801">
    <property type="component" value="Unassembled WGS sequence"/>
</dbReference>
<accession>B3MAK7</accession>
<evidence type="ECO:0000313" key="8">
    <source>
        <dbReference type="EMBL" id="EDV41294.1"/>
    </source>
</evidence>
<dbReference type="eggNOG" id="KOG0714">
    <property type="taxonomic scope" value="Eukaryota"/>
</dbReference>
<dbReference type="SMART" id="SM00271">
    <property type="entry name" value="DnaJ"/>
    <property type="match status" value="1"/>
</dbReference>
<evidence type="ECO:0000313" key="9">
    <source>
        <dbReference type="Proteomes" id="UP000007801"/>
    </source>
</evidence>
<comment type="subunit">
    <text evidence="5">Interacts with HSPA5/BiP; interaction is direct. Interacts with ERN1/IRE1 (via the luminal region). Interacts with DERL1.</text>
</comment>
<dbReference type="PROSITE" id="PS50076">
    <property type="entry name" value="DNAJ_2"/>
    <property type="match status" value="1"/>
</dbReference>
<dbReference type="CDD" id="cd06257">
    <property type="entry name" value="DnaJ"/>
    <property type="match status" value="1"/>
</dbReference>
<organism evidence="8 9">
    <name type="scientific">Drosophila ananassae</name>
    <name type="common">Fruit fly</name>
    <dbReference type="NCBI Taxonomy" id="7217"/>
    <lineage>
        <taxon>Eukaryota</taxon>
        <taxon>Metazoa</taxon>
        <taxon>Ecdysozoa</taxon>
        <taxon>Arthropoda</taxon>
        <taxon>Hexapoda</taxon>
        <taxon>Insecta</taxon>
        <taxon>Pterygota</taxon>
        <taxon>Neoptera</taxon>
        <taxon>Endopterygota</taxon>
        <taxon>Diptera</taxon>
        <taxon>Brachycera</taxon>
        <taxon>Muscomorpha</taxon>
        <taxon>Ephydroidea</taxon>
        <taxon>Drosophilidae</taxon>
        <taxon>Drosophila</taxon>
        <taxon>Sophophora</taxon>
    </lineage>
</organism>
<dbReference type="HOGENOM" id="CLU_017633_12_6_1"/>
<name>B3MAK7_DROAN</name>
<reference evidence="8 9" key="1">
    <citation type="journal article" date="2007" name="Nature">
        <title>Evolution of genes and genomes on the Drosophila phylogeny.</title>
        <authorList>
            <consortium name="Drosophila 12 Genomes Consortium"/>
            <person name="Clark A.G."/>
            <person name="Eisen M.B."/>
            <person name="Smith D.R."/>
            <person name="Bergman C.M."/>
            <person name="Oliver B."/>
            <person name="Markow T.A."/>
            <person name="Kaufman T.C."/>
            <person name="Kellis M."/>
            <person name="Gelbart W."/>
            <person name="Iyer V.N."/>
            <person name="Pollard D.A."/>
            <person name="Sackton T.B."/>
            <person name="Larracuente A.M."/>
            <person name="Singh N.D."/>
            <person name="Abad J.P."/>
            <person name="Abt D.N."/>
            <person name="Adryan B."/>
            <person name="Aguade M."/>
            <person name="Akashi H."/>
            <person name="Anderson W.W."/>
            <person name="Aquadro C.F."/>
            <person name="Ardell D.H."/>
            <person name="Arguello R."/>
            <person name="Artieri C.G."/>
            <person name="Barbash D.A."/>
            <person name="Barker D."/>
            <person name="Barsanti P."/>
            <person name="Batterham P."/>
            <person name="Batzoglou S."/>
            <person name="Begun D."/>
            <person name="Bhutkar A."/>
            <person name="Blanco E."/>
            <person name="Bosak S.A."/>
            <person name="Bradley R.K."/>
            <person name="Brand A.D."/>
            <person name="Brent M.R."/>
            <person name="Brooks A.N."/>
            <person name="Brown R.H."/>
            <person name="Butlin R.K."/>
            <person name="Caggese C."/>
            <person name="Calvi B.R."/>
            <person name="Bernardo de Carvalho A."/>
            <person name="Caspi A."/>
            <person name="Castrezana S."/>
            <person name="Celniker S.E."/>
            <person name="Chang J.L."/>
            <person name="Chapple C."/>
            <person name="Chatterji S."/>
            <person name="Chinwalla A."/>
            <person name="Civetta A."/>
            <person name="Clifton S.W."/>
            <person name="Comeron J.M."/>
            <person name="Costello J.C."/>
            <person name="Coyne J.A."/>
            <person name="Daub J."/>
            <person name="David R.G."/>
            <person name="Delcher A.L."/>
            <person name="Delehaunty K."/>
            <person name="Do C.B."/>
            <person name="Ebling H."/>
            <person name="Edwards K."/>
            <person name="Eickbush T."/>
            <person name="Evans J.D."/>
            <person name="Filipski A."/>
            <person name="Findeiss S."/>
            <person name="Freyhult E."/>
            <person name="Fulton L."/>
            <person name="Fulton R."/>
            <person name="Garcia A.C."/>
            <person name="Gardiner A."/>
            <person name="Garfield D.A."/>
            <person name="Garvin B.E."/>
            <person name="Gibson G."/>
            <person name="Gilbert D."/>
            <person name="Gnerre S."/>
            <person name="Godfrey J."/>
            <person name="Good R."/>
            <person name="Gotea V."/>
            <person name="Gravely B."/>
            <person name="Greenberg A.J."/>
            <person name="Griffiths-Jones S."/>
            <person name="Gross S."/>
            <person name="Guigo R."/>
            <person name="Gustafson E.A."/>
            <person name="Haerty W."/>
            <person name="Hahn M.W."/>
            <person name="Halligan D.L."/>
            <person name="Halpern A.L."/>
            <person name="Halter G.M."/>
            <person name="Han M.V."/>
            <person name="Heger A."/>
            <person name="Hillier L."/>
            <person name="Hinrichs A.S."/>
            <person name="Holmes I."/>
            <person name="Hoskins R.A."/>
            <person name="Hubisz M.J."/>
            <person name="Hultmark D."/>
            <person name="Huntley M.A."/>
            <person name="Jaffe D.B."/>
            <person name="Jagadeeshan S."/>
            <person name="Jeck W.R."/>
            <person name="Johnson J."/>
            <person name="Jones C.D."/>
            <person name="Jordan W.C."/>
            <person name="Karpen G.H."/>
            <person name="Kataoka E."/>
            <person name="Keightley P.D."/>
            <person name="Kheradpour P."/>
            <person name="Kirkness E.F."/>
            <person name="Koerich L.B."/>
            <person name="Kristiansen K."/>
            <person name="Kudrna D."/>
            <person name="Kulathinal R.J."/>
            <person name="Kumar S."/>
            <person name="Kwok R."/>
            <person name="Lander E."/>
            <person name="Langley C.H."/>
            <person name="Lapoint R."/>
            <person name="Lazzaro B.P."/>
            <person name="Lee S.J."/>
            <person name="Levesque L."/>
            <person name="Li R."/>
            <person name="Lin C.F."/>
            <person name="Lin M.F."/>
            <person name="Lindblad-Toh K."/>
            <person name="Llopart A."/>
            <person name="Long M."/>
            <person name="Low L."/>
            <person name="Lozovsky E."/>
            <person name="Lu J."/>
            <person name="Luo M."/>
            <person name="Machado C.A."/>
            <person name="Makalowski W."/>
            <person name="Marzo M."/>
            <person name="Matsuda M."/>
            <person name="Matzkin L."/>
            <person name="McAllister B."/>
            <person name="McBride C.S."/>
            <person name="McKernan B."/>
            <person name="McKernan K."/>
            <person name="Mendez-Lago M."/>
            <person name="Minx P."/>
            <person name="Mollenhauer M.U."/>
            <person name="Montooth K."/>
            <person name="Mount S.M."/>
            <person name="Mu X."/>
            <person name="Myers E."/>
            <person name="Negre B."/>
            <person name="Newfeld S."/>
            <person name="Nielsen R."/>
            <person name="Noor M.A."/>
            <person name="O'Grady P."/>
            <person name="Pachter L."/>
            <person name="Papaceit M."/>
            <person name="Parisi M.J."/>
            <person name="Parisi M."/>
            <person name="Parts L."/>
            <person name="Pedersen J.S."/>
            <person name="Pesole G."/>
            <person name="Phillippy A.M."/>
            <person name="Ponting C.P."/>
            <person name="Pop M."/>
            <person name="Porcelli D."/>
            <person name="Powell J.R."/>
            <person name="Prohaska S."/>
            <person name="Pruitt K."/>
            <person name="Puig M."/>
            <person name="Quesneville H."/>
            <person name="Ram K.R."/>
            <person name="Rand D."/>
            <person name="Rasmussen M.D."/>
            <person name="Reed L.K."/>
            <person name="Reenan R."/>
            <person name="Reily A."/>
            <person name="Remington K.A."/>
            <person name="Rieger T.T."/>
            <person name="Ritchie M.G."/>
            <person name="Robin C."/>
            <person name="Rogers Y.H."/>
            <person name="Rohde C."/>
            <person name="Rozas J."/>
            <person name="Rubenfield M.J."/>
            <person name="Ruiz A."/>
            <person name="Russo S."/>
            <person name="Salzberg S.L."/>
            <person name="Sanchez-Gracia A."/>
            <person name="Saranga D.J."/>
            <person name="Sato H."/>
            <person name="Schaeffer S.W."/>
            <person name="Schatz M.C."/>
            <person name="Schlenke T."/>
            <person name="Schwartz R."/>
            <person name="Segarra C."/>
            <person name="Singh R.S."/>
            <person name="Sirot L."/>
            <person name="Sirota M."/>
            <person name="Sisneros N.B."/>
            <person name="Smith C.D."/>
            <person name="Smith T.F."/>
            <person name="Spieth J."/>
            <person name="Stage D.E."/>
            <person name="Stark A."/>
            <person name="Stephan W."/>
            <person name="Strausberg R.L."/>
            <person name="Strempel S."/>
            <person name="Sturgill D."/>
            <person name="Sutton G."/>
            <person name="Sutton G.G."/>
            <person name="Tao W."/>
            <person name="Teichmann S."/>
            <person name="Tobari Y.N."/>
            <person name="Tomimura Y."/>
            <person name="Tsolas J.M."/>
            <person name="Valente V.L."/>
            <person name="Venter E."/>
            <person name="Venter J.C."/>
            <person name="Vicario S."/>
            <person name="Vieira F.G."/>
            <person name="Vilella A.J."/>
            <person name="Villasante A."/>
            <person name="Walenz B."/>
            <person name="Wang J."/>
            <person name="Wasserman M."/>
            <person name="Watts T."/>
            <person name="Wilson D."/>
            <person name="Wilson R.K."/>
            <person name="Wing R.A."/>
            <person name="Wolfner M.F."/>
            <person name="Wong A."/>
            <person name="Wong G.K."/>
            <person name="Wu C.I."/>
            <person name="Wu G."/>
            <person name="Yamamoto D."/>
            <person name="Yang H.P."/>
            <person name="Yang S.P."/>
            <person name="Yorke J.A."/>
            <person name="Yoshida K."/>
            <person name="Zdobnov E."/>
            <person name="Zhang P."/>
            <person name="Zhang Y."/>
            <person name="Zimin A.V."/>
            <person name="Baldwin J."/>
            <person name="Abdouelleil A."/>
            <person name="Abdulkadir J."/>
            <person name="Abebe A."/>
            <person name="Abera B."/>
            <person name="Abreu J."/>
            <person name="Acer S.C."/>
            <person name="Aftuck L."/>
            <person name="Alexander A."/>
            <person name="An P."/>
            <person name="Anderson E."/>
            <person name="Anderson S."/>
            <person name="Arachi H."/>
            <person name="Azer M."/>
            <person name="Bachantsang P."/>
            <person name="Barry A."/>
            <person name="Bayul T."/>
            <person name="Berlin A."/>
            <person name="Bessette D."/>
            <person name="Bloom T."/>
            <person name="Blye J."/>
            <person name="Boguslavskiy L."/>
            <person name="Bonnet C."/>
            <person name="Boukhgalter B."/>
            <person name="Bourzgui I."/>
            <person name="Brown A."/>
            <person name="Cahill P."/>
            <person name="Channer S."/>
            <person name="Cheshatsang Y."/>
            <person name="Chuda L."/>
            <person name="Citroen M."/>
            <person name="Collymore A."/>
            <person name="Cooke P."/>
            <person name="Costello M."/>
            <person name="D'Aco K."/>
            <person name="Daza R."/>
            <person name="De Haan G."/>
            <person name="DeGray S."/>
            <person name="DeMaso C."/>
            <person name="Dhargay N."/>
            <person name="Dooley K."/>
            <person name="Dooley E."/>
            <person name="Doricent M."/>
            <person name="Dorje P."/>
            <person name="Dorjee K."/>
            <person name="Dupes A."/>
            <person name="Elong R."/>
            <person name="Falk J."/>
            <person name="Farina A."/>
            <person name="Faro S."/>
            <person name="Ferguson D."/>
            <person name="Fisher S."/>
            <person name="Foley C.D."/>
            <person name="Franke A."/>
            <person name="Friedrich D."/>
            <person name="Gadbois L."/>
            <person name="Gearin G."/>
            <person name="Gearin C.R."/>
            <person name="Giannoukos G."/>
            <person name="Goode T."/>
            <person name="Graham J."/>
            <person name="Grandbois E."/>
            <person name="Grewal S."/>
            <person name="Gyaltsen K."/>
            <person name="Hafez N."/>
            <person name="Hagos B."/>
            <person name="Hall J."/>
            <person name="Henson C."/>
            <person name="Hollinger A."/>
            <person name="Honan T."/>
            <person name="Huard M.D."/>
            <person name="Hughes L."/>
            <person name="Hurhula B."/>
            <person name="Husby M.E."/>
            <person name="Kamat A."/>
            <person name="Kanga B."/>
            <person name="Kashin S."/>
            <person name="Khazanovich D."/>
            <person name="Kisner P."/>
            <person name="Lance K."/>
            <person name="Lara M."/>
            <person name="Lee W."/>
            <person name="Lennon N."/>
            <person name="Letendre F."/>
            <person name="LeVine R."/>
            <person name="Lipovsky A."/>
            <person name="Liu X."/>
            <person name="Liu J."/>
            <person name="Liu S."/>
            <person name="Lokyitsang T."/>
            <person name="Lokyitsang Y."/>
            <person name="Lubonja R."/>
            <person name="Lui A."/>
            <person name="MacDonald P."/>
            <person name="Magnisalis V."/>
            <person name="Maru K."/>
            <person name="Matthews C."/>
            <person name="McCusker W."/>
            <person name="McDonough S."/>
            <person name="Mehta T."/>
            <person name="Meldrim J."/>
            <person name="Meneus L."/>
            <person name="Mihai O."/>
            <person name="Mihalev A."/>
            <person name="Mihova T."/>
            <person name="Mittelman R."/>
            <person name="Mlenga V."/>
            <person name="Montmayeur A."/>
            <person name="Mulrain L."/>
            <person name="Navidi A."/>
            <person name="Naylor J."/>
            <person name="Negash T."/>
            <person name="Nguyen T."/>
            <person name="Nguyen N."/>
            <person name="Nicol R."/>
            <person name="Norbu C."/>
            <person name="Norbu N."/>
            <person name="Novod N."/>
            <person name="O'Neill B."/>
            <person name="Osman S."/>
            <person name="Markiewicz E."/>
            <person name="Oyono O.L."/>
            <person name="Patti C."/>
            <person name="Phunkhang P."/>
            <person name="Pierre F."/>
            <person name="Priest M."/>
            <person name="Raghuraman S."/>
            <person name="Rege F."/>
            <person name="Reyes R."/>
            <person name="Rise C."/>
            <person name="Rogov P."/>
            <person name="Ross K."/>
            <person name="Ryan E."/>
            <person name="Settipalli S."/>
            <person name="Shea T."/>
            <person name="Sherpa N."/>
            <person name="Shi L."/>
            <person name="Shih D."/>
            <person name="Sparrow T."/>
            <person name="Spaulding J."/>
            <person name="Stalker J."/>
            <person name="Stange-Thomann N."/>
            <person name="Stavropoulos S."/>
            <person name="Stone C."/>
            <person name="Strader C."/>
            <person name="Tesfaye S."/>
            <person name="Thomson T."/>
            <person name="Thoulutsang Y."/>
            <person name="Thoulutsang D."/>
            <person name="Topham K."/>
            <person name="Topping I."/>
            <person name="Tsamla T."/>
            <person name="Vassiliev H."/>
            <person name="Vo A."/>
            <person name="Wangchuk T."/>
            <person name="Wangdi T."/>
            <person name="Weiand M."/>
            <person name="Wilkinson J."/>
            <person name="Wilson A."/>
            <person name="Yadav S."/>
            <person name="Young G."/>
            <person name="Yu Q."/>
            <person name="Zembek L."/>
            <person name="Zhong D."/>
            <person name="Zimmer A."/>
            <person name="Zwirko Z."/>
            <person name="Jaffe D.B."/>
            <person name="Alvarez P."/>
            <person name="Brockman W."/>
            <person name="Butler J."/>
            <person name="Chin C."/>
            <person name="Gnerre S."/>
            <person name="Grabherr M."/>
            <person name="Kleber M."/>
            <person name="Mauceli E."/>
            <person name="MacCallum I."/>
        </authorList>
    </citation>
    <scope>NUCLEOTIDE SEQUENCE [LARGE SCALE GENOMIC DNA]</scope>
    <source>
        <strain evidence="9">Tucson 14024-0371.13</strain>
    </source>
</reference>
<sequence>MGKDYYKILGIERNATNEEVKKGYRRMALRYHPDKNDHPQAEEQFKEVVAAFEVLSNKEKREIYDQFGEEGLRCEDGPDPATFAQPTSDMVPFMCAVGGTVLFAFAAYKTFQFFTRKKEPASNTDGSSSD</sequence>
<dbReference type="InterPro" id="IPR018253">
    <property type="entry name" value="DnaJ_domain_CS"/>
</dbReference>
<dbReference type="EMBL" id="CH902618">
    <property type="protein sequence ID" value="EDV41294.1"/>
    <property type="molecule type" value="Genomic_DNA"/>
</dbReference>
<evidence type="ECO:0000256" key="5">
    <source>
        <dbReference type="ARBA" id="ARBA00046365"/>
    </source>
</evidence>
<dbReference type="PANTHER" id="PTHR44360">
    <property type="entry name" value="DNAJ HOMOLOG SUBFAMILY B MEMBER 9"/>
    <property type="match status" value="1"/>
</dbReference>
<dbReference type="InterPro" id="IPR036869">
    <property type="entry name" value="J_dom_sf"/>
</dbReference>